<comment type="caution">
    <text evidence="3">The sequence shown here is derived from an EMBL/GenBank/DDBJ whole genome shotgun (WGS) entry which is preliminary data.</text>
</comment>
<name>A0A0W0YX59_LEGSP</name>
<feature type="chain" id="PRO_5006918055" evidence="1">
    <location>
        <begin position="20"/>
        <end position="468"/>
    </location>
</feature>
<dbReference type="InterPro" id="IPR002937">
    <property type="entry name" value="Amino_oxidase"/>
</dbReference>
<dbReference type="AlphaFoldDB" id="A0A0W0YX59"/>
<keyword evidence="1" id="KW-0732">Signal</keyword>
<evidence type="ECO:0000256" key="1">
    <source>
        <dbReference type="SAM" id="SignalP"/>
    </source>
</evidence>
<dbReference type="PANTHER" id="PTHR42923:SF42">
    <property type="entry name" value="AMINE OXIDASE DOMAIN-CONTAINING PROTEIN"/>
    <property type="match status" value="1"/>
</dbReference>
<dbReference type="PANTHER" id="PTHR42923">
    <property type="entry name" value="PROTOPORPHYRINOGEN OXIDASE"/>
    <property type="match status" value="1"/>
</dbReference>
<protein>
    <submittedName>
        <fullName evidence="3">Amine oxidase, flavin containing</fullName>
    </submittedName>
</protein>
<dbReference type="EMBL" id="LNYX01000034">
    <property type="protein sequence ID" value="KTD61214.1"/>
    <property type="molecule type" value="Genomic_DNA"/>
</dbReference>
<sequence length="468" mass="52933">MYKLLIRSMILFSILVHPAAADRVAIIGGGGAGLVTAWLIEQNHDVTLYESENRLGGHINSIEIKVDGEPVIIEGGAEFFNETSYPHFLRLLRFYNMPLKSFTLVTTFYDTHGGDEIMLPPYHDGTVEWKSLKPYNLRRALNLKTVIDKGHHIVKQQDVKPTLQEVVDETSVGDKFKDTFLYPFLASAWGVTTGDIRKASAYNSLKYMVEGNDSGNYKWFEVKGGLSQYIITVKNSLARTRIKLNNPVSGIVRDHGVFVITDKEGRSHEYDHVVLATNANVAASLISHLPDMKDLVRTLNKIRYFDTKIAIHGDKRFMPASKSDWRLVNIRYDGVQSATTMYKKWKSKSPVFKSWVTYDVRDPKDKGPAMPEKLYALLKYKHPHNDRFYFEAQEMVRQIQGHGNLWFAGMWTYDNDSHESAIISAMNVAEHLAPGSRRLEILKGAPTLRCAPAKAPGRVSVNTTVPSR</sequence>
<proteinExistence type="predicted"/>
<dbReference type="Proteomes" id="UP000054877">
    <property type="component" value="Unassembled WGS sequence"/>
</dbReference>
<dbReference type="GO" id="GO:0016491">
    <property type="term" value="F:oxidoreductase activity"/>
    <property type="evidence" value="ECO:0007669"/>
    <property type="project" value="InterPro"/>
</dbReference>
<feature type="domain" description="Amine oxidase" evidence="2">
    <location>
        <begin position="32"/>
        <end position="322"/>
    </location>
</feature>
<reference evidence="3 4" key="1">
    <citation type="submission" date="2015-11" db="EMBL/GenBank/DDBJ databases">
        <title>Genomic analysis of 38 Legionella species identifies large and diverse effector repertoires.</title>
        <authorList>
            <person name="Burstein D."/>
            <person name="Amaro F."/>
            <person name="Zusman T."/>
            <person name="Lifshitz Z."/>
            <person name="Cohen O."/>
            <person name="Gilbert J.A."/>
            <person name="Pupko T."/>
            <person name="Shuman H.A."/>
            <person name="Segal G."/>
        </authorList>
    </citation>
    <scope>NUCLEOTIDE SEQUENCE [LARGE SCALE GENOMIC DNA]</scope>
    <source>
        <strain evidence="3 4">Mt.St.Helens-9</strain>
    </source>
</reference>
<dbReference type="InterPro" id="IPR050464">
    <property type="entry name" value="Zeta_carotene_desat/Oxidored"/>
</dbReference>
<dbReference type="Gene3D" id="3.50.50.60">
    <property type="entry name" value="FAD/NAD(P)-binding domain"/>
    <property type="match status" value="1"/>
</dbReference>
<feature type="signal peptide" evidence="1">
    <location>
        <begin position="1"/>
        <end position="19"/>
    </location>
</feature>
<dbReference type="SUPFAM" id="SSF51905">
    <property type="entry name" value="FAD/NAD(P)-binding domain"/>
    <property type="match status" value="1"/>
</dbReference>
<evidence type="ECO:0000313" key="4">
    <source>
        <dbReference type="Proteomes" id="UP000054877"/>
    </source>
</evidence>
<dbReference type="Pfam" id="PF01593">
    <property type="entry name" value="Amino_oxidase"/>
    <property type="match status" value="1"/>
</dbReference>
<dbReference type="RefSeq" id="WP_058484739.1">
    <property type="nucleotide sequence ID" value="NZ_CAAAII010000004.1"/>
</dbReference>
<dbReference type="InterPro" id="IPR036188">
    <property type="entry name" value="FAD/NAD-bd_sf"/>
</dbReference>
<organism evidence="3 4">
    <name type="scientific">Legionella spiritensis</name>
    <dbReference type="NCBI Taxonomy" id="452"/>
    <lineage>
        <taxon>Bacteria</taxon>
        <taxon>Pseudomonadati</taxon>
        <taxon>Pseudomonadota</taxon>
        <taxon>Gammaproteobacteria</taxon>
        <taxon>Legionellales</taxon>
        <taxon>Legionellaceae</taxon>
        <taxon>Legionella</taxon>
    </lineage>
</organism>
<dbReference type="STRING" id="452.Lspi_2834"/>
<evidence type="ECO:0000259" key="2">
    <source>
        <dbReference type="Pfam" id="PF01593"/>
    </source>
</evidence>
<keyword evidence="4" id="KW-1185">Reference proteome</keyword>
<evidence type="ECO:0000313" key="3">
    <source>
        <dbReference type="EMBL" id="KTD61214.1"/>
    </source>
</evidence>
<gene>
    <name evidence="3" type="ORF">Lspi_2834</name>
</gene>
<accession>A0A0W0YX59</accession>